<organism evidence="3 4">
    <name type="scientific">Pristionchus pacificus</name>
    <name type="common">Parasitic nematode worm</name>
    <dbReference type="NCBI Taxonomy" id="54126"/>
    <lineage>
        <taxon>Eukaryota</taxon>
        <taxon>Metazoa</taxon>
        <taxon>Ecdysozoa</taxon>
        <taxon>Nematoda</taxon>
        <taxon>Chromadorea</taxon>
        <taxon>Rhabditida</taxon>
        <taxon>Rhabditina</taxon>
        <taxon>Diplogasteromorpha</taxon>
        <taxon>Diplogasteroidea</taxon>
        <taxon>Neodiplogasteridae</taxon>
        <taxon>Pristionchus</taxon>
    </lineage>
</organism>
<accession>A0A2A6BTW4</accession>
<feature type="signal peptide" evidence="2">
    <location>
        <begin position="1"/>
        <end position="20"/>
    </location>
</feature>
<keyword evidence="2" id="KW-0732">Signal</keyword>
<evidence type="ECO:0000313" key="4">
    <source>
        <dbReference type="Proteomes" id="UP000005239"/>
    </source>
</evidence>
<dbReference type="EnsemblMetazoa" id="PPA37238.1">
    <property type="protein sequence ID" value="PPA37238.1"/>
    <property type="gene ID" value="WBGene00275607"/>
</dbReference>
<feature type="compositionally biased region" description="Basic and acidic residues" evidence="1">
    <location>
        <begin position="83"/>
        <end position="105"/>
    </location>
</feature>
<dbReference type="Proteomes" id="UP000005239">
    <property type="component" value="Unassembled WGS sequence"/>
</dbReference>
<gene>
    <name evidence="3" type="primary">WBGene00275607</name>
</gene>
<proteinExistence type="predicted"/>
<evidence type="ECO:0000313" key="3">
    <source>
        <dbReference type="EnsemblMetazoa" id="PPA37238.1"/>
    </source>
</evidence>
<keyword evidence="4" id="KW-1185">Reference proteome</keyword>
<reference evidence="3" key="2">
    <citation type="submission" date="2022-06" db="UniProtKB">
        <authorList>
            <consortium name="EnsemblMetazoa"/>
        </authorList>
    </citation>
    <scope>IDENTIFICATION</scope>
    <source>
        <strain evidence="3">PS312</strain>
    </source>
</reference>
<evidence type="ECO:0000256" key="1">
    <source>
        <dbReference type="SAM" id="MobiDB-lite"/>
    </source>
</evidence>
<feature type="chain" id="PRO_5043366093" evidence="2">
    <location>
        <begin position="21"/>
        <end position="222"/>
    </location>
</feature>
<accession>A0A8R1YSC0</accession>
<feature type="region of interest" description="Disordered" evidence="1">
    <location>
        <begin position="78"/>
        <end position="105"/>
    </location>
</feature>
<reference evidence="4" key="1">
    <citation type="journal article" date="2008" name="Nat. Genet.">
        <title>The Pristionchus pacificus genome provides a unique perspective on nematode lifestyle and parasitism.</title>
        <authorList>
            <person name="Dieterich C."/>
            <person name="Clifton S.W."/>
            <person name="Schuster L.N."/>
            <person name="Chinwalla A."/>
            <person name="Delehaunty K."/>
            <person name="Dinkelacker I."/>
            <person name="Fulton L."/>
            <person name="Fulton R."/>
            <person name="Godfrey J."/>
            <person name="Minx P."/>
            <person name="Mitreva M."/>
            <person name="Roeseler W."/>
            <person name="Tian H."/>
            <person name="Witte H."/>
            <person name="Yang S.P."/>
            <person name="Wilson R.K."/>
            <person name="Sommer R.J."/>
        </authorList>
    </citation>
    <scope>NUCLEOTIDE SEQUENCE [LARGE SCALE GENOMIC DNA]</scope>
    <source>
        <strain evidence="4">PS312</strain>
    </source>
</reference>
<name>A0A2A6BTW4_PRIPA</name>
<evidence type="ECO:0000256" key="2">
    <source>
        <dbReference type="SAM" id="SignalP"/>
    </source>
</evidence>
<protein>
    <submittedName>
        <fullName evidence="3">Uncharacterized protein</fullName>
    </submittedName>
</protein>
<sequence>MHLTSKILFVVGLLAIVALARPEHRDASHSDESTEGDKDRMINRCLFGGIPCSDNLVCLPFDWRCLVDPSCSDRHGSCVPKPPHWDKKSEADEMQKDMKKERDESLTDNELEEIKFVLKEHQPKPYHDDDLTICPGEHVLTATGGDPILSHSSYVQLTTEVEKPFAHYTPIRKIDEDEKGVKSCVVRTLSESYSGCPVEIMIGVRSSTVCRYYALQLKDENA</sequence>
<dbReference type="AlphaFoldDB" id="A0A2A6BTW4"/>